<comment type="cofactor">
    <cofactor evidence="1">
        <name>Mg(2+)</name>
        <dbReference type="ChEBI" id="CHEBI:18420"/>
    </cofactor>
</comment>
<name>A0A6B0YT45_9CHLR</name>
<dbReference type="SFLD" id="SFLDG01129">
    <property type="entry name" value="C1.5:_HAD__Beta-PGM__Phosphata"/>
    <property type="match status" value="1"/>
</dbReference>
<dbReference type="Gene3D" id="1.10.150.400">
    <property type="match status" value="1"/>
</dbReference>
<dbReference type="SFLD" id="SFLDS00003">
    <property type="entry name" value="Haloacid_Dehalogenase"/>
    <property type="match status" value="1"/>
</dbReference>
<sequence>MIEAITFDFWDTIAIDDSDEPKRQALGLPSKANARVELFASHVTRKHPEIAHEQAVQAYQHANESFQHAWHEELHTPGIAARMYDAYEFLGLRPGPGRFSRLMREVDELVREIETMEVRIQPDFTPGVHAALDELSLHYKLGIISDTIHTTGRGLRYLLQRQGLLRYFNYMLFSDEIGASKPEPDVFRQAALGLGAAPYQIVHVGDRESNDIIGPLSIGMNAILFTGVKDRGSDETQASAVCRTYAALPTIVRRLSATIRPFQPGLV</sequence>
<evidence type="ECO:0000256" key="3">
    <source>
        <dbReference type="ARBA" id="ARBA00022842"/>
    </source>
</evidence>
<proteinExistence type="predicted"/>
<dbReference type="InterPro" id="IPR036412">
    <property type="entry name" value="HAD-like_sf"/>
</dbReference>
<evidence type="ECO:0000256" key="1">
    <source>
        <dbReference type="ARBA" id="ARBA00001946"/>
    </source>
</evidence>
<comment type="caution">
    <text evidence="4">The sequence shown here is derived from an EMBL/GenBank/DDBJ whole genome shotgun (WGS) entry which is preliminary data.</text>
</comment>
<reference evidence="4" key="1">
    <citation type="submission" date="2019-09" db="EMBL/GenBank/DDBJ databases">
        <title>Characterisation of the sponge microbiome using genome-centric metagenomics.</title>
        <authorList>
            <person name="Engelberts J.P."/>
            <person name="Robbins S.J."/>
            <person name="De Goeij J.M."/>
            <person name="Aranda M."/>
            <person name="Bell S.C."/>
            <person name="Webster N.S."/>
        </authorList>
    </citation>
    <scope>NUCLEOTIDE SEQUENCE</scope>
    <source>
        <strain evidence="4">SB0664_bin_27</strain>
    </source>
</reference>
<dbReference type="InterPro" id="IPR023214">
    <property type="entry name" value="HAD_sf"/>
</dbReference>
<dbReference type="NCBIfam" id="TIGR01549">
    <property type="entry name" value="HAD-SF-IA-v1"/>
    <property type="match status" value="1"/>
</dbReference>
<gene>
    <name evidence="4" type="ORF">F4Y42_12325</name>
</gene>
<dbReference type="GO" id="GO:0044281">
    <property type="term" value="P:small molecule metabolic process"/>
    <property type="evidence" value="ECO:0007669"/>
    <property type="project" value="UniProtKB-ARBA"/>
</dbReference>
<dbReference type="InterPro" id="IPR051400">
    <property type="entry name" value="HAD-like_hydrolase"/>
</dbReference>
<dbReference type="InterPro" id="IPR041492">
    <property type="entry name" value="HAD_2"/>
</dbReference>
<keyword evidence="2 4" id="KW-0378">Hydrolase</keyword>
<dbReference type="EMBL" id="VXRG01000103">
    <property type="protein sequence ID" value="MXY94220.1"/>
    <property type="molecule type" value="Genomic_DNA"/>
</dbReference>
<dbReference type="AlphaFoldDB" id="A0A6B0YT45"/>
<dbReference type="SUPFAM" id="SSF56784">
    <property type="entry name" value="HAD-like"/>
    <property type="match status" value="1"/>
</dbReference>
<dbReference type="Pfam" id="PF13419">
    <property type="entry name" value="HAD_2"/>
    <property type="match status" value="1"/>
</dbReference>
<evidence type="ECO:0000256" key="2">
    <source>
        <dbReference type="ARBA" id="ARBA00022801"/>
    </source>
</evidence>
<evidence type="ECO:0000313" key="4">
    <source>
        <dbReference type="EMBL" id="MXY94220.1"/>
    </source>
</evidence>
<dbReference type="Gene3D" id="3.40.50.1000">
    <property type="entry name" value="HAD superfamily/HAD-like"/>
    <property type="match status" value="1"/>
</dbReference>
<dbReference type="InterPro" id="IPR006439">
    <property type="entry name" value="HAD-SF_hydro_IA"/>
</dbReference>
<organism evidence="4">
    <name type="scientific">Caldilineaceae bacterium SB0664_bin_27</name>
    <dbReference type="NCBI Taxonomy" id="2605260"/>
    <lineage>
        <taxon>Bacteria</taxon>
        <taxon>Bacillati</taxon>
        <taxon>Chloroflexota</taxon>
        <taxon>Caldilineae</taxon>
        <taxon>Caldilineales</taxon>
        <taxon>Caldilineaceae</taxon>
    </lineage>
</organism>
<dbReference type="GO" id="GO:0016787">
    <property type="term" value="F:hydrolase activity"/>
    <property type="evidence" value="ECO:0007669"/>
    <property type="project" value="UniProtKB-KW"/>
</dbReference>
<keyword evidence="3" id="KW-0460">Magnesium</keyword>
<dbReference type="PANTHER" id="PTHR46470">
    <property type="entry name" value="N-ACYLNEURAMINATE-9-PHOSPHATASE"/>
    <property type="match status" value="1"/>
</dbReference>
<protein>
    <submittedName>
        <fullName evidence="4">HAD family hydrolase</fullName>
    </submittedName>
</protein>
<accession>A0A6B0YT45</accession>